<evidence type="ECO:0000256" key="1">
    <source>
        <dbReference type="SAM" id="MobiDB-lite"/>
    </source>
</evidence>
<dbReference type="EMBL" id="JACAGB010000013">
    <property type="protein sequence ID" value="KAF6328917.1"/>
    <property type="molecule type" value="Genomic_DNA"/>
</dbReference>
<organism evidence="2 3">
    <name type="scientific">Pipistrellus kuhlii</name>
    <name type="common">Kuhl's pipistrelle</name>
    <dbReference type="NCBI Taxonomy" id="59472"/>
    <lineage>
        <taxon>Eukaryota</taxon>
        <taxon>Metazoa</taxon>
        <taxon>Chordata</taxon>
        <taxon>Craniata</taxon>
        <taxon>Vertebrata</taxon>
        <taxon>Euteleostomi</taxon>
        <taxon>Mammalia</taxon>
        <taxon>Eutheria</taxon>
        <taxon>Laurasiatheria</taxon>
        <taxon>Chiroptera</taxon>
        <taxon>Yangochiroptera</taxon>
        <taxon>Vespertilionidae</taxon>
        <taxon>Pipistrellus</taxon>
    </lineage>
</organism>
<dbReference type="AlphaFoldDB" id="A0A7J7VUM6"/>
<keyword evidence="3" id="KW-1185">Reference proteome</keyword>
<feature type="region of interest" description="Disordered" evidence="1">
    <location>
        <begin position="178"/>
        <end position="197"/>
    </location>
</feature>
<name>A0A7J7VUM6_PIPKU</name>
<protein>
    <submittedName>
        <fullName evidence="2">Uncharacterized protein</fullName>
    </submittedName>
</protein>
<gene>
    <name evidence="2" type="ORF">mPipKuh1_008259</name>
</gene>
<evidence type="ECO:0000313" key="3">
    <source>
        <dbReference type="Proteomes" id="UP000558488"/>
    </source>
</evidence>
<proteinExistence type="predicted"/>
<reference evidence="2 3" key="1">
    <citation type="journal article" date="2020" name="Nature">
        <title>Six reference-quality genomes reveal evolution of bat adaptations.</title>
        <authorList>
            <person name="Jebb D."/>
            <person name="Huang Z."/>
            <person name="Pippel M."/>
            <person name="Hughes G.M."/>
            <person name="Lavrichenko K."/>
            <person name="Devanna P."/>
            <person name="Winkler S."/>
            <person name="Jermiin L.S."/>
            <person name="Skirmuntt E.C."/>
            <person name="Katzourakis A."/>
            <person name="Burkitt-Gray L."/>
            <person name="Ray D.A."/>
            <person name="Sullivan K.A.M."/>
            <person name="Roscito J.G."/>
            <person name="Kirilenko B.M."/>
            <person name="Davalos L.M."/>
            <person name="Corthals A.P."/>
            <person name="Power M.L."/>
            <person name="Jones G."/>
            <person name="Ransome R.D."/>
            <person name="Dechmann D.K.N."/>
            <person name="Locatelli A.G."/>
            <person name="Puechmaille S.J."/>
            <person name="Fedrigo O."/>
            <person name="Jarvis E.D."/>
            <person name="Hiller M."/>
            <person name="Vernes S.C."/>
            <person name="Myers E.W."/>
            <person name="Teeling E.C."/>
        </authorList>
    </citation>
    <scope>NUCLEOTIDE SEQUENCE [LARGE SCALE GENOMIC DNA]</scope>
    <source>
        <strain evidence="2">MPipKuh1</strain>
        <tissue evidence="2">Flight muscle</tissue>
    </source>
</reference>
<dbReference type="Proteomes" id="UP000558488">
    <property type="component" value="Unassembled WGS sequence"/>
</dbReference>
<accession>A0A7J7VUM6</accession>
<evidence type="ECO:0000313" key="2">
    <source>
        <dbReference type="EMBL" id="KAF6328917.1"/>
    </source>
</evidence>
<comment type="caution">
    <text evidence="2">The sequence shown here is derived from an EMBL/GenBank/DDBJ whole genome shotgun (WGS) entry which is preliminary data.</text>
</comment>
<sequence>MSQLLNMLSKAHAGIQKSWSGDPRGDPSASGNAFEGGSLAWPVCASCLSRRSWLPTCLGEQAPGAGGPLSCVRPYVGVGSGAGCLCLVCDPALEGSCPVSPEGATTKVAGRWWGRKAGWPCSVSRLPASAGSFPGNWTASIASLALPLQAAFLLPQCLMPGHTATEYAICVGDRPHAHTPTPGSPRTPEAAAASASL</sequence>